<dbReference type="InterPro" id="IPR005887">
    <property type="entry name" value="GH92_a_mannosidase_put"/>
</dbReference>
<dbReference type="GO" id="GO:0030246">
    <property type="term" value="F:carbohydrate binding"/>
    <property type="evidence" value="ECO:0007669"/>
    <property type="project" value="InterPro"/>
</dbReference>
<dbReference type="InterPro" id="IPR041371">
    <property type="entry name" value="GH92_N"/>
</dbReference>
<feature type="chain" id="PRO_5021860672" evidence="4">
    <location>
        <begin position="20"/>
        <end position="732"/>
    </location>
</feature>
<dbReference type="InterPro" id="IPR014718">
    <property type="entry name" value="GH-type_carb-bd"/>
</dbReference>
<dbReference type="OrthoDB" id="9758101at2"/>
<organism evidence="7 8">
    <name type="scientific">Mucilaginibacter corticis</name>
    <dbReference type="NCBI Taxonomy" id="2597670"/>
    <lineage>
        <taxon>Bacteria</taxon>
        <taxon>Pseudomonadati</taxon>
        <taxon>Bacteroidota</taxon>
        <taxon>Sphingobacteriia</taxon>
        <taxon>Sphingobacteriales</taxon>
        <taxon>Sphingobacteriaceae</taxon>
        <taxon>Mucilaginibacter</taxon>
    </lineage>
</organism>
<proteinExistence type="predicted"/>
<accession>A0A556MGA0</accession>
<name>A0A556MGA0_9SPHI</name>
<evidence type="ECO:0000256" key="1">
    <source>
        <dbReference type="ARBA" id="ARBA00001913"/>
    </source>
</evidence>
<keyword evidence="7" id="KW-0378">Hydrolase</keyword>
<keyword evidence="4" id="KW-0732">Signal</keyword>
<dbReference type="Gene3D" id="2.70.98.10">
    <property type="match status" value="1"/>
</dbReference>
<evidence type="ECO:0000256" key="3">
    <source>
        <dbReference type="ARBA" id="ARBA00022837"/>
    </source>
</evidence>
<dbReference type="GO" id="GO:0000224">
    <property type="term" value="F:peptide-N4-(N-acetyl-beta-glucosaminyl)asparagine amidase activity"/>
    <property type="evidence" value="ECO:0007669"/>
    <property type="project" value="TreeGrafter"/>
</dbReference>
<comment type="subunit">
    <text evidence="2">Monomer.</text>
</comment>
<dbReference type="Proteomes" id="UP000318733">
    <property type="component" value="Unassembled WGS sequence"/>
</dbReference>
<feature type="domain" description="Glycosyl hydrolase family 92" evidence="5">
    <location>
        <begin position="275"/>
        <end position="730"/>
    </location>
</feature>
<reference evidence="7 8" key="1">
    <citation type="submission" date="2019-07" db="EMBL/GenBank/DDBJ databases">
        <authorList>
            <person name="Huq M.A."/>
        </authorList>
    </citation>
    <scope>NUCLEOTIDE SEQUENCE [LARGE SCALE GENOMIC DNA]</scope>
    <source>
        <strain evidence="7 8">MAH-19</strain>
    </source>
</reference>
<dbReference type="RefSeq" id="WP_144250150.1">
    <property type="nucleotide sequence ID" value="NZ_VLPK01000004.1"/>
</dbReference>
<dbReference type="Pfam" id="PF07971">
    <property type="entry name" value="Glyco_hydro_92"/>
    <property type="match status" value="1"/>
</dbReference>
<feature type="domain" description="Glycosyl hydrolase family 92 N-terminal" evidence="6">
    <location>
        <begin position="31"/>
        <end position="269"/>
    </location>
</feature>
<evidence type="ECO:0000256" key="4">
    <source>
        <dbReference type="SAM" id="SignalP"/>
    </source>
</evidence>
<evidence type="ECO:0000256" key="2">
    <source>
        <dbReference type="ARBA" id="ARBA00011245"/>
    </source>
</evidence>
<dbReference type="SUPFAM" id="SSF48208">
    <property type="entry name" value="Six-hairpin glycosidases"/>
    <property type="match status" value="1"/>
</dbReference>
<dbReference type="PANTHER" id="PTHR12143">
    <property type="entry name" value="PEPTIDE N-GLYCANASE PNGASE -RELATED"/>
    <property type="match status" value="1"/>
</dbReference>
<dbReference type="Gene3D" id="1.20.1610.10">
    <property type="entry name" value="alpha-1,2-mannosidases domains"/>
    <property type="match status" value="1"/>
</dbReference>
<dbReference type="EMBL" id="VLPK01000004">
    <property type="protein sequence ID" value="TSJ38869.1"/>
    <property type="molecule type" value="Genomic_DNA"/>
</dbReference>
<gene>
    <name evidence="7" type="ORF">FO440_20420</name>
</gene>
<comment type="cofactor">
    <cofactor evidence="1">
        <name>Ca(2+)</name>
        <dbReference type="ChEBI" id="CHEBI:29108"/>
    </cofactor>
</comment>
<dbReference type="GO" id="GO:0005829">
    <property type="term" value="C:cytosol"/>
    <property type="evidence" value="ECO:0007669"/>
    <property type="project" value="TreeGrafter"/>
</dbReference>
<dbReference type="InterPro" id="IPR050883">
    <property type="entry name" value="PNGase"/>
</dbReference>
<evidence type="ECO:0000313" key="8">
    <source>
        <dbReference type="Proteomes" id="UP000318733"/>
    </source>
</evidence>
<protein>
    <submittedName>
        <fullName evidence="7">Glycoside hydrolase family 92 protein</fullName>
    </submittedName>
</protein>
<evidence type="ECO:0000259" key="6">
    <source>
        <dbReference type="Pfam" id="PF17678"/>
    </source>
</evidence>
<dbReference type="InterPro" id="IPR008928">
    <property type="entry name" value="6-hairpin_glycosidase_sf"/>
</dbReference>
<dbReference type="Gene3D" id="1.20.1050.60">
    <property type="entry name" value="alpha-1,2-mannosidase"/>
    <property type="match status" value="1"/>
</dbReference>
<keyword evidence="8" id="KW-1185">Reference proteome</keyword>
<comment type="caution">
    <text evidence="7">The sequence shown here is derived from an EMBL/GenBank/DDBJ whole genome shotgun (WGS) entry which is preliminary data.</text>
</comment>
<keyword evidence="3" id="KW-0106">Calcium</keyword>
<dbReference type="GO" id="GO:0006516">
    <property type="term" value="P:glycoprotein catabolic process"/>
    <property type="evidence" value="ECO:0007669"/>
    <property type="project" value="TreeGrafter"/>
</dbReference>
<dbReference type="GO" id="GO:0005975">
    <property type="term" value="P:carbohydrate metabolic process"/>
    <property type="evidence" value="ECO:0007669"/>
    <property type="project" value="InterPro"/>
</dbReference>
<dbReference type="InterPro" id="IPR012939">
    <property type="entry name" value="Glyco_hydro_92"/>
</dbReference>
<sequence length="732" mass="81734">MKKNALALMLLLFTGYTFAQRSAAPKPLTSYVNPLLGTATLWDPKDLGFVPTHRSWGAEVFPGSSVPNAMVQLTPVSQFHSGSGYQYEDTVIYGFAHTSKGHWNLCYIPLMPASGSSFTGIDYQSPYSHKNESAHPGYYQVYLPRYGVNAEMTSTLRCAYHKYTYKPGANKKLIADLSMSNERVHDWKINKEGDNGFTGYQAAGEKMYFYAVANHKITSIDTLTSVTNPMGRPAGARQKNLSPPGGKKTPVVSFANGGANTLELKIGFSFVSVANAKANLEKEMLNKTFAQVRAEANQTWKNLLSKITVTGGTAKQKGLFYSTFYRSFLWPALRSDANGDFTDANGNVVNKGYNYYTLPSIWDDYRNKDVLLGLLQPKVMNDVIKTMIDMGNAKGFMPTFFHGDHASAIIAGSYARGLRDYDAKNAYQLMLKNATVEGTRKYVDEYNTKGYIAEDDVENPVVNTVRKAAVTKTLEYAYDDYATAQLGKALGDNANYEMLMKRTKNYKNVFNPETGFMEGRLADGSWVKNFNPNYVYYEYMYREANAWESTFFAPQDPNGLISLFGSKAAAEKKLDAMYTTPYDGHEADNMSGFIGNYCQGNQPDHSTTYYYYFTGNQPKAQMYLDSIMNHYYDMGKDKLAYAGMDDAGEMSAWFVFNAMGFYTFSPADPSYIVTVPLFDKITLKLGDKTTTIVKQGKGRKITNIAWNGKKVNGWFISDADLKKGQTLTISTQ</sequence>
<evidence type="ECO:0000259" key="5">
    <source>
        <dbReference type="Pfam" id="PF07971"/>
    </source>
</evidence>
<dbReference type="PANTHER" id="PTHR12143:SF39">
    <property type="entry name" value="SECRETED PROTEIN"/>
    <property type="match status" value="1"/>
</dbReference>
<dbReference type="Gene3D" id="3.30.2080.10">
    <property type="entry name" value="GH92 mannosidase domain"/>
    <property type="match status" value="1"/>
</dbReference>
<dbReference type="NCBIfam" id="TIGR01180">
    <property type="entry name" value="aman2_put"/>
    <property type="match status" value="1"/>
</dbReference>
<dbReference type="AlphaFoldDB" id="A0A556MGA0"/>
<feature type="signal peptide" evidence="4">
    <location>
        <begin position="1"/>
        <end position="19"/>
    </location>
</feature>
<dbReference type="Pfam" id="PF17678">
    <property type="entry name" value="Glyco_hydro_92N"/>
    <property type="match status" value="1"/>
</dbReference>
<evidence type="ECO:0000313" key="7">
    <source>
        <dbReference type="EMBL" id="TSJ38869.1"/>
    </source>
</evidence>